<feature type="site" description="Important for substrate specificity" evidence="4">
    <location>
        <position position="183"/>
    </location>
</feature>
<protein>
    <recommendedName>
        <fullName evidence="4">Purine nucleoside phosphorylase</fullName>
        <shortName evidence="4">PNP</shortName>
        <ecNumber evidence="4">2.4.2.1</ecNumber>
    </recommendedName>
</protein>
<dbReference type="PANTHER" id="PTHR42679:SF2">
    <property type="entry name" value="S-METHYL-5'-THIOADENOSINE PHOSPHORYLASE"/>
    <property type="match status" value="1"/>
</dbReference>
<dbReference type="PhylomeDB" id="B4GE49"/>
<dbReference type="Proteomes" id="UP000008744">
    <property type="component" value="Unassembled WGS sequence"/>
</dbReference>
<evidence type="ECO:0000259" key="5">
    <source>
        <dbReference type="Pfam" id="PF01048"/>
    </source>
</evidence>
<dbReference type="GO" id="GO:0019509">
    <property type="term" value="P:L-methionine salvage from methylthioadenosine"/>
    <property type="evidence" value="ECO:0007669"/>
    <property type="project" value="TreeGrafter"/>
</dbReference>
<comment type="catalytic activity">
    <reaction evidence="4">
        <text>a purine D-ribonucleoside + phosphate = a purine nucleobase + alpha-D-ribose 1-phosphate</text>
        <dbReference type="Rhea" id="RHEA:19805"/>
        <dbReference type="ChEBI" id="CHEBI:26386"/>
        <dbReference type="ChEBI" id="CHEBI:43474"/>
        <dbReference type="ChEBI" id="CHEBI:57720"/>
        <dbReference type="ChEBI" id="CHEBI:142355"/>
        <dbReference type="EC" id="2.4.2.1"/>
    </reaction>
</comment>
<dbReference type="HOGENOM" id="CLU_054456_0_0_1"/>
<keyword evidence="4" id="KW-0539">Nucleus</keyword>
<keyword evidence="2 4" id="KW-0808">Transferase</keyword>
<dbReference type="EC" id="2.4.2.1" evidence="4"/>
<comment type="subcellular location">
    <subcellularLocation>
        <location evidence="4">Cytoplasm</location>
    </subcellularLocation>
    <subcellularLocation>
        <location evidence="4">Nucleus</location>
    </subcellularLocation>
</comment>
<feature type="binding site" evidence="4">
    <location>
        <position position="201"/>
    </location>
    <ligand>
        <name>substrate</name>
    </ligand>
</feature>
<dbReference type="InterPro" id="IPR010044">
    <property type="entry name" value="MTAP"/>
</dbReference>
<dbReference type="PANTHER" id="PTHR42679">
    <property type="entry name" value="S-METHYL-5'-THIOADENOSINE PHOSPHORYLASE"/>
    <property type="match status" value="1"/>
</dbReference>
<dbReference type="GO" id="GO:0005634">
    <property type="term" value="C:nucleus"/>
    <property type="evidence" value="ECO:0007669"/>
    <property type="project" value="UniProtKB-SubCell"/>
</dbReference>
<feature type="site" description="Important for substrate specificity" evidence="4">
    <location>
        <position position="238"/>
    </location>
</feature>
<dbReference type="SUPFAM" id="SSF53167">
    <property type="entry name" value="Purine and uridine phosphorylases"/>
    <property type="match status" value="1"/>
</dbReference>
<dbReference type="UniPathway" id="UPA00606"/>
<proteinExistence type="inferred from homology"/>
<dbReference type="EMBL" id="CH479182">
    <property type="protein sequence ID" value="EDW33884.1"/>
    <property type="molecule type" value="Genomic_DNA"/>
</dbReference>
<evidence type="ECO:0000256" key="2">
    <source>
        <dbReference type="ARBA" id="ARBA00022679"/>
    </source>
</evidence>
<accession>B4GE49</accession>
<dbReference type="GO" id="GO:0005829">
    <property type="term" value="C:cytosol"/>
    <property type="evidence" value="ECO:0007669"/>
    <property type="project" value="TreeGrafter"/>
</dbReference>
<evidence type="ECO:0000256" key="3">
    <source>
        <dbReference type="ARBA" id="ARBA00022726"/>
    </source>
</evidence>
<evidence type="ECO:0000256" key="1">
    <source>
        <dbReference type="ARBA" id="ARBA00022676"/>
    </source>
</evidence>
<organism evidence="7">
    <name type="scientific">Drosophila persimilis</name>
    <name type="common">Fruit fly</name>
    <dbReference type="NCBI Taxonomy" id="7234"/>
    <lineage>
        <taxon>Eukaryota</taxon>
        <taxon>Metazoa</taxon>
        <taxon>Ecdysozoa</taxon>
        <taxon>Arthropoda</taxon>
        <taxon>Hexapoda</taxon>
        <taxon>Insecta</taxon>
        <taxon>Pterygota</taxon>
        <taxon>Neoptera</taxon>
        <taxon>Endopterygota</taxon>
        <taxon>Diptera</taxon>
        <taxon>Brachycera</taxon>
        <taxon>Muscomorpha</taxon>
        <taxon>Ephydroidea</taxon>
        <taxon>Drosophilidae</taxon>
        <taxon>Drosophila</taxon>
        <taxon>Sophophora</taxon>
    </lineage>
</organism>
<feature type="domain" description="Nucleoside phosphorylase" evidence="5">
    <location>
        <begin position="33"/>
        <end position="260"/>
    </location>
</feature>
<evidence type="ECO:0000313" key="6">
    <source>
        <dbReference type="EMBL" id="EDW33884.1"/>
    </source>
</evidence>
<evidence type="ECO:0000256" key="4">
    <source>
        <dbReference type="HAMAP-Rule" id="MF_03155"/>
    </source>
</evidence>
<dbReference type="GO" id="GO:0017061">
    <property type="term" value="F:S-methyl-5-thioadenosine phosphorylase activity"/>
    <property type="evidence" value="ECO:0007669"/>
    <property type="project" value="InterPro"/>
</dbReference>
<dbReference type="STRING" id="7234.B4GE49"/>
<dbReference type="KEGG" id="dpe:6591385"/>
<dbReference type="Pfam" id="PF01048">
    <property type="entry name" value="PNP_UDP_1"/>
    <property type="match status" value="1"/>
</dbReference>
<comment type="miscellaneous">
    <text evidence="4">Although this enzyme belongs to the family of MTA phosphorylases based on sequence homology, it lacks several conserved amino acids in the substrate binding pocket that confer specificity towards MTA.</text>
</comment>
<comment type="similarity">
    <text evidence="4">Belongs to the PNP/MTAP phosphorylase family. MTAP subfamily.</text>
</comment>
<dbReference type="SMR" id="B4GE49"/>
<comment type="caution">
    <text evidence="4">Lacks conserved residue(s) required for the propagation of feature annotation.</text>
</comment>
<dbReference type="Gene3D" id="3.40.50.1580">
    <property type="entry name" value="Nucleoside phosphorylase domain"/>
    <property type="match status" value="1"/>
</dbReference>
<gene>
    <name evidence="6" type="primary">Dper\GL21888</name>
    <name evidence="6" type="ORF">Dper_GL21888</name>
</gene>
<dbReference type="InterPro" id="IPR000845">
    <property type="entry name" value="Nucleoside_phosphorylase_d"/>
</dbReference>
<feature type="binding site" evidence="4">
    <location>
        <begin position="65"/>
        <end position="66"/>
    </location>
    <ligand>
        <name>phosphate</name>
        <dbReference type="ChEBI" id="CHEBI:43474"/>
    </ligand>
</feature>
<keyword evidence="4" id="KW-0963">Cytoplasm</keyword>
<comment type="subunit">
    <text evidence="4">Homotrimer.</text>
</comment>
<dbReference type="OrthoDB" id="431409at2759"/>
<feature type="binding site" evidence="4">
    <location>
        <position position="202"/>
    </location>
    <ligand>
        <name>phosphate</name>
        <dbReference type="ChEBI" id="CHEBI:43474"/>
    </ligand>
</feature>
<dbReference type="HAMAP" id="MF_01963">
    <property type="entry name" value="MTAP"/>
    <property type="match status" value="1"/>
</dbReference>
<sequence length="283" mass="31655">MENNLAPINEDPFPIKIGIIGDADLDTTISLQDRMEYAVCTPFGKPSDIIIEGLIDGVKCALLCRNGRLHDIMPTNINYRANIWAMRKLGCTHILVTHSLSSLREDIMPGDFVVPHDLIDHTTRRAQTFYDGTLGSPFGVCHLPMYPAFCERTRQHLLNAAQELDLATHSKATVLTLEGPRYSTLAENNIYRKWGADLLSMTLSPEATLAKEAGILYASIGLVTNIECWCANQPIATTHEIIYVFKNKVEKLQQVLSKAITNISKEDWSEDILKAKVNIRFNT</sequence>
<dbReference type="eggNOG" id="KOG3985">
    <property type="taxonomic scope" value="Eukaryota"/>
</dbReference>
<comment type="pathway">
    <text evidence="4">Purine metabolism; purine nucleoside salvage.</text>
</comment>
<dbReference type="CDD" id="cd09010">
    <property type="entry name" value="MTAP_SsMTAPII_like_MTIP"/>
    <property type="match status" value="1"/>
</dbReference>
<evidence type="ECO:0000313" key="7">
    <source>
        <dbReference type="Proteomes" id="UP000008744"/>
    </source>
</evidence>
<reference evidence="6 7" key="1">
    <citation type="journal article" date="2007" name="Nature">
        <title>Evolution of genes and genomes on the Drosophila phylogeny.</title>
        <authorList>
            <consortium name="Drosophila 12 Genomes Consortium"/>
            <person name="Clark A.G."/>
            <person name="Eisen M.B."/>
            <person name="Smith D.R."/>
            <person name="Bergman C.M."/>
            <person name="Oliver B."/>
            <person name="Markow T.A."/>
            <person name="Kaufman T.C."/>
            <person name="Kellis M."/>
            <person name="Gelbart W."/>
            <person name="Iyer V.N."/>
            <person name="Pollard D.A."/>
            <person name="Sackton T.B."/>
            <person name="Larracuente A.M."/>
            <person name="Singh N.D."/>
            <person name="Abad J.P."/>
            <person name="Abt D.N."/>
            <person name="Adryan B."/>
            <person name="Aguade M."/>
            <person name="Akashi H."/>
            <person name="Anderson W.W."/>
            <person name="Aquadro C.F."/>
            <person name="Ardell D.H."/>
            <person name="Arguello R."/>
            <person name="Artieri C.G."/>
            <person name="Barbash D.A."/>
            <person name="Barker D."/>
            <person name="Barsanti P."/>
            <person name="Batterham P."/>
            <person name="Batzoglou S."/>
            <person name="Begun D."/>
            <person name="Bhutkar A."/>
            <person name="Blanco E."/>
            <person name="Bosak S.A."/>
            <person name="Bradley R.K."/>
            <person name="Brand A.D."/>
            <person name="Brent M.R."/>
            <person name="Brooks A.N."/>
            <person name="Brown R.H."/>
            <person name="Butlin R.K."/>
            <person name="Caggese C."/>
            <person name="Calvi B.R."/>
            <person name="Bernardo de Carvalho A."/>
            <person name="Caspi A."/>
            <person name="Castrezana S."/>
            <person name="Celniker S.E."/>
            <person name="Chang J.L."/>
            <person name="Chapple C."/>
            <person name="Chatterji S."/>
            <person name="Chinwalla A."/>
            <person name="Civetta A."/>
            <person name="Clifton S.W."/>
            <person name="Comeron J.M."/>
            <person name="Costello J.C."/>
            <person name="Coyne J.A."/>
            <person name="Daub J."/>
            <person name="David R.G."/>
            <person name="Delcher A.L."/>
            <person name="Delehaunty K."/>
            <person name="Do C.B."/>
            <person name="Ebling H."/>
            <person name="Edwards K."/>
            <person name="Eickbush T."/>
            <person name="Evans J.D."/>
            <person name="Filipski A."/>
            <person name="Findeiss S."/>
            <person name="Freyhult E."/>
            <person name="Fulton L."/>
            <person name="Fulton R."/>
            <person name="Garcia A.C."/>
            <person name="Gardiner A."/>
            <person name="Garfield D.A."/>
            <person name="Garvin B.E."/>
            <person name="Gibson G."/>
            <person name="Gilbert D."/>
            <person name="Gnerre S."/>
            <person name="Godfrey J."/>
            <person name="Good R."/>
            <person name="Gotea V."/>
            <person name="Gravely B."/>
            <person name="Greenberg A.J."/>
            <person name="Griffiths-Jones S."/>
            <person name="Gross S."/>
            <person name="Guigo R."/>
            <person name="Gustafson E.A."/>
            <person name="Haerty W."/>
            <person name="Hahn M.W."/>
            <person name="Halligan D.L."/>
            <person name="Halpern A.L."/>
            <person name="Halter G.M."/>
            <person name="Han M.V."/>
            <person name="Heger A."/>
            <person name="Hillier L."/>
            <person name="Hinrichs A.S."/>
            <person name="Holmes I."/>
            <person name="Hoskins R.A."/>
            <person name="Hubisz M.J."/>
            <person name="Hultmark D."/>
            <person name="Huntley M.A."/>
            <person name="Jaffe D.B."/>
            <person name="Jagadeeshan S."/>
            <person name="Jeck W.R."/>
            <person name="Johnson J."/>
            <person name="Jones C.D."/>
            <person name="Jordan W.C."/>
            <person name="Karpen G.H."/>
            <person name="Kataoka E."/>
            <person name="Keightley P.D."/>
            <person name="Kheradpour P."/>
            <person name="Kirkness E.F."/>
            <person name="Koerich L.B."/>
            <person name="Kristiansen K."/>
            <person name="Kudrna D."/>
            <person name="Kulathinal R.J."/>
            <person name="Kumar S."/>
            <person name="Kwok R."/>
            <person name="Lander E."/>
            <person name="Langley C.H."/>
            <person name="Lapoint R."/>
            <person name="Lazzaro B.P."/>
            <person name="Lee S.J."/>
            <person name="Levesque L."/>
            <person name="Li R."/>
            <person name="Lin C.F."/>
            <person name="Lin M.F."/>
            <person name="Lindblad-Toh K."/>
            <person name="Llopart A."/>
            <person name="Long M."/>
            <person name="Low L."/>
            <person name="Lozovsky E."/>
            <person name="Lu J."/>
            <person name="Luo M."/>
            <person name="Machado C.A."/>
            <person name="Makalowski W."/>
            <person name="Marzo M."/>
            <person name="Matsuda M."/>
            <person name="Matzkin L."/>
            <person name="McAllister B."/>
            <person name="McBride C.S."/>
            <person name="McKernan B."/>
            <person name="McKernan K."/>
            <person name="Mendez-Lago M."/>
            <person name="Minx P."/>
            <person name="Mollenhauer M.U."/>
            <person name="Montooth K."/>
            <person name="Mount S.M."/>
            <person name="Mu X."/>
            <person name="Myers E."/>
            <person name="Negre B."/>
            <person name="Newfeld S."/>
            <person name="Nielsen R."/>
            <person name="Noor M.A."/>
            <person name="O'Grady P."/>
            <person name="Pachter L."/>
            <person name="Papaceit M."/>
            <person name="Parisi M.J."/>
            <person name="Parisi M."/>
            <person name="Parts L."/>
            <person name="Pedersen J.S."/>
            <person name="Pesole G."/>
            <person name="Phillippy A.M."/>
            <person name="Ponting C.P."/>
            <person name="Pop M."/>
            <person name="Porcelli D."/>
            <person name="Powell J.R."/>
            <person name="Prohaska S."/>
            <person name="Pruitt K."/>
            <person name="Puig M."/>
            <person name="Quesneville H."/>
            <person name="Ram K.R."/>
            <person name="Rand D."/>
            <person name="Rasmussen M.D."/>
            <person name="Reed L.K."/>
            <person name="Reenan R."/>
            <person name="Reily A."/>
            <person name="Remington K.A."/>
            <person name="Rieger T.T."/>
            <person name="Ritchie M.G."/>
            <person name="Robin C."/>
            <person name="Rogers Y.H."/>
            <person name="Rohde C."/>
            <person name="Rozas J."/>
            <person name="Rubenfield M.J."/>
            <person name="Ruiz A."/>
            <person name="Russo S."/>
            <person name="Salzberg S.L."/>
            <person name="Sanchez-Gracia A."/>
            <person name="Saranga D.J."/>
            <person name="Sato H."/>
            <person name="Schaeffer S.W."/>
            <person name="Schatz M.C."/>
            <person name="Schlenke T."/>
            <person name="Schwartz R."/>
            <person name="Segarra C."/>
            <person name="Singh R.S."/>
            <person name="Sirot L."/>
            <person name="Sirota M."/>
            <person name="Sisneros N.B."/>
            <person name="Smith C.D."/>
            <person name="Smith T.F."/>
            <person name="Spieth J."/>
            <person name="Stage D.E."/>
            <person name="Stark A."/>
            <person name="Stephan W."/>
            <person name="Strausberg R.L."/>
            <person name="Strempel S."/>
            <person name="Sturgill D."/>
            <person name="Sutton G."/>
            <person name="Sutton G.G."/>
            <person name="Tao W."/>
            <person name="Teichmann S."/>
            <person name="Tobari Y.N."/>
            <person name="Tomimura Y."/>
            <person name="Tsolas J.M."/>
            <person name="Valente V.L."/>
            <person name="Venter E."/>
            <person name="Venter J.C."/>
            <person name="Vicario S."/>
            <person name="Vieira F.G."/>
            <person name="Vilella A.J."/>
            <person name="Villasante A."/>
            <person name="Walenz B."/>
            <person name="Wang J."/>
            <person name="Wasserman M."/>
            <person name="Watts T."/>
            <person name="Wilson D."/>
            <person name="Wilson R.K."/>
            <person name="Wing R.A."/>
            <person name="Wolfner M.F."/>
            <person name="Wong A."/>
            <person name="Wong G.K."/>
            <person name="Wu C.I."/>
            <person name="Wu G."/>
            <person name="Yamamoto D."/>
            <person name="Yang H.P."/>
            <person name="Yang S.P."/>
            <person name="Yorke J.A."/>
            <person name="Yoshida K."/>
            <person name="Zdobnov E."/>
            <person name="Zhang P."/>
            <person name="Zhang Y."/>
            <person name="Zimin A.V."/>
            <person name="Baldwin J."/>
            <person name="Abdouelleil A."/>
            <person name="Abdulkadir J."/>
            <person name="Abebe A."/>
            <person name="Abera B."/>
            <person name="Abreu J."/>
            <person name="Acer S.C."/>
            <person name="Aftuck L."/>
            <person name="Alexander A."/>
            <person name="An P."/>
            <person name="Anderson E."/>
            <person name="Anderson S."/>
            <person name="Arachi H."/>
            <person name="Azer M."/>
            <person name="Bachantsang P."/>
            <person name="Barry A."/>
            <person name="Bayul T."/>
            <person name="Berlin A."/>
            <person name="Bessette D."/>
            <person name="Bloom T."/>
            <person name="Blye J."/>
            <person name="Boguslavskiy L."/>
            <person name="Bonnet C."/>
            <person name="Boukhgalter B."/>
            <person name="Bourzgui I."/>
            <person name="Brown A."/>
            <person name="Cahill P."/>
            <person name="Channer S."/>
            <person name="Cheshatsang Y."/>
            <person name="Chuda L."/>
            <person name="Citroen M."/>
            <person name="Collymore A."/>
            <person name="Cooke P."/>
            <person name="Costello M."/>
            <person name="D'Aco K."/>
            <person name="Daza R."/>
            <person name="De Haan G."/>
            <person name="DeGray S."/>
            <person name="DeMaso C."/>
            <person name="Dhargay N."/>
            <person name="Dooley K."/>
            <person name="Dooley E."/>
            <person name="Doricent M."/>
            <person name="Dorje P."/>
            <person name="Dorjee K."/>
            <person name="Dupes A."/>
            <person name="Elong R."/>
            <person name="Falk J."/>
            <person name="Farina A."/>
            <person name="Faro S."/>
            <person name="Ferguson D."/>
            <person name="Fisher S."/>
            <person name="Foley C.D."/>
            <person name="Franke A."/>
            <person name="Friedrich D."/>
            <person name="Gadbois L."/>
            <person name="Gearin G."/>
            <person name="Gearin C.R."/>
            <person name="Giannoukos G."/>
            <person name="Goode T."/>
            <person name="Graham J."/>
            <person name="Grandbois E."/>
            <person name="Grewal S."/>
            <person name="Gyaltsen K."/>
            <person name="Hafez N."/>
            <person name="Hagos B."/>
            <person name="Hall J."/>
            <person name="Henson C."/>
            <person name="Hollinger A."/>
            <person name="Honan T."/>
            <person name="Huard M.D."/>
            <person name="Hughes L."/>
            <person name="Hurhula B."/>
            <person name="Husby M.E."/>
            <person name="Kamat A."/>
            <person name="Kanga B."/>
            <person name="Kashin S."/>
            <person name="Khazanovich D."/>
            <person name="Kisner P."/>
            <person name="Lance K."/>
            <person name="Lara M."/>
            <person name="Lee W."/>
            <person name="Lennon N."/>
            <person name="Letendre F."/>
            <person name="LeVine R."/>
            <person name="Lipovsky A."/>
            <person name="Liu X."/>
            <person name="Liu J."/>
            <person name="Liu S."/>
            <person name="Lokyitsang T."/>
            <person name="Lokyitsang Y."/>
            <person name="Lubonja R."/>
            <person name="Lui A."/>
            <person name="MacDonald P."/>
            <person name="Magnisalis V."/>
            <person name="Maru K."/>
            <person name="Matthews C."/>
            <person name="McCusker W."/>
            <person name="McDonough S."/>
            <person name="Mehta T."/>
            <person name="Meldrim J."/>
            <person name="Meneus L."/>
            <person name="Mihai O."/>
            <person name="Mihalev A."/>
            <person name="Mihova T."/>
            <person name="Mittelman R."/>
            <person name="Mlenga V."/>
            <person name="Montmayeur A."/>
            <person name="Mulrain L."/>
            <person name="Navidi A."/>
            <person name="Naylor J."/>
            <person name="Negash T."/>
            <person name="Nguyen T."/>
            <person name="Nguyen N."/>
            <person name="Nicol R."/>
            <person name="Norbu C."/>
            <person name="Norbu N."/>
            <person name="Novod N."/>
            <person name="O'Neill B."/>
            <person name="Osman S."/>
            <person name="Markiewicz E."/>
            <person name="Oyono O.L."/>
            <person name="Patti C."/>
            <person name="Phunkhang P."/>
            <person name="Pierre F."/>
            <person name="Priest M."/>
            <person name="Raghuraman S."/>
            <person name="Rege F."/>
            <person name="Reyes R."/>
            <person name="Rise C."/>
            <person name="Rogov P."/>
            <person name="Ross K."/>
            <person name="Ryan E."/>
            <person name="Settipalli S."/>
            <person name="Shea T."/>
            <person name="Sherpa N."/>
            <person name="Shi L."/>
            <person name="Shih D."/>
            <person name="Sparrow T."/>
            <person name="Spaulding J."/>
            <person name="Stalker J."/>
            <person name="Stange-Thomann N."/>
            <person name="Stavropoulos S."/>
            <person name="Stone C."/>
            <person name="Strader C."/>
            <person name="Tesfaye S."/>
            <person name="Thomson T."/>
            <person name="Thoulutsang Y."/>
            <person name="Thoulutsang D."/>
            <person name="Topham K."/>
            <person name="Topping I."/>
            <person name="Tsamla T."/>
            <person name="Vassiliev H."/>
            <person name="Vo A."/>
            <person name="Wangchuk T."/>
            <person name="Wangdi T."/>
            <person name="Weiand M."/>
            <person name="Wilkinson J."/>
            <person name="Wilson A."/>
            <person name="Yadav S."/>
            <person name="Young G."/>
            <person name="Yu Q."/>
            <person name="Zembek L."/>
            <person name="Zhong D."/>
            <person name="Zimmer A."/>
            <person name="Zwirko Z."/>
            <person name="Jaffe D.B."/>
            <person name="Alvarez P."/>
            <person name="Brockman W."/>
            <person name="Butler J."/>
            <person name="Chin C."/>
            <person name="Gnerre S."/>
            <person name="Grabherr M."/>
            <person name="Kleber M."/>
            <person name="Mauceli E."/>
            <person name="MacCallum I."/>
        </authorList>
    </citation>
    <scope>NUCLEOTIDE SEQUENCE [LARGE SCALE GENOMIC DNA]</scope>
    <source>
        <strain evidence="7">MSH-3 / Tucson 14011-0111.49</strain>
    </source>
</reference>
<dbReference type="GO" id="GO:0006166">
    <property type="term" value="P:purine ribonucleoside salvage"/>
    <property type="evidence" value="ECO:0007669"/>
    <property type="project" value="UniProtKB-UniRule"/>
</dbReference>
<keyword evidence="1 4" id="KW-0328">Glycosyltransferase</keyword>
<dbReference type="InterPro" id="IPR035994">
    <property type="entry name" value="Nucleoside_phosphorylase_sf"/>
</dbReference>
<comment type="function">
    <text evidence="4">Purine nucleoside phosphorylase involved in purine salvage.</text>
</comment>
<keyword evidence="3 4" id="KW-0660">Purine salvage</keyword>
<dbReference type="OMA" id="CTPFGKP"/>
<keyword evidence="7" id="KW-1185">Reference proteome</keyword>
<name>B4GE49_DROPE</name>
<dbReference type="AlphaFoldDB" id="B4GE49"/>